<dbReference type="EMBL" id="LK931336">
    <property type="protein sequence ID" value="CDZ85621.1"/>
    <property type="molecule type" value="Genomic_DNA"/>
</dbReference>
<evidence type="ECO:0000313" key="1">
    <source>
        <dbReference type="EMBL" id="CDZ85621.1"/>
    </source>
</evidence>
<accession>A0A078LKL5</accession>
<name>A0A078LKL5_CITKO</name>
<evidence type="ECO:0008006" key="2">
    <source>
        <dbReference type="Google" id="ProtNLM"/>
    </source>
</evidence>
<dbReference type="InterPro" id="IPR025320">
    <property type="entry name" value="DUF4225"/>
</dbReference>
<dbReference type="RefSeq" id="WP_115608893.1">
    <property type="nucleotide sequence ID" value="NZ_CAYTAX010000002.1"/>
</dbReference>
<organism evidence="1">
    <name type="scientific">Citrobacter koseri</name>
    <name type="common">Citrobacter diversus</name>
    <dbReference type="NCBI Taxonomy" id="545"/>
    <lineage>
        <taxon>Bacteria</taxon>
        <taxon>Pseudomonadati</taxon>
        <taxon>Pseudomonadota</taxon>
        <taxon>Gammaproteobacteria</taxon>
        <taxon>Enterobacterales</taxon>
        <taxon>Enterobacteriaceae</taxon>
        <taxon>Citrobacter</taxon>
    </lineage>
</organism>
<gene>
    <name evidence="1" type="ORF">BN1086_03837</name>
</gene>
<protein>
    <recommendedName>
        <fullName evidence="2">DUF4225 domain-containing protein</fullName>
    </recommendedName>
</protein>
<sequence>MSSYGLMNLQREKEKIDRLVYDIGFQYLHDPAMRSKYMIEERRVTSYCLDEYRYGKLDFGRAMDRLREYHMSLTKYYMQLKMGSIKLYAIAERERERHSTLTITLKRVGFVSGTMQVIGGFGLCKATLGAACKSYGVPLMMQGSENIWENGYYLLYHEDPRKMPLRYAYRQATKLLGGDEKDGDIAFSTGDLVLSFGSASTLTLRTDSWKLFRYIQEDYIRSWRTLGAVGSASELAGDAVSGFTIYQLLGGESTNWAELRE</sequence>
<reference evidence="1" key="1">
    <citation type="submission" date="2014-06" db="EMBL/GenBank/DDBJ databases">
        <authorList>
            <person name="Urmite Genomes Urmite Genomes"/>
        </authorList>
    </citation>
    <scope>NUCLEOTIDE SEQUENCE</scope>
</reference>
<dbReference type="Pfam" id="PF13988">
    <property type="entry name" value="DUF4225"/>
    <property type="match status" value="1"/>
</dbReference>
<dbReference type="PATRIC" id="fig|545.12.peg.3844"/>
<dbReference type="AlphaFoldDB" id="A0A078LKL5"/>
<proteinExistence type="predicted"/>